<feature type="compositionally biased region" description="Low complexity" evidence="1">
    <location>
        <begin position="912"/>
        <end position="923"/>
    </location>
</feature>
<feature type="compositionally biased region" description="Basic and acidic residues" evidence="1">
    <location>
        <begin position="194"/>
        <end position="221"/>
    </location>
</feature>
<dbReference type="PANTHER" id="PTHR10663">
    <property type="entry name" value="GUANYL-NUCLEOTIDE EXCHANGE FACTOR"/>
    <property type="match status" value="1"/>
</dbReference>
<dbReference type="PROSITE" id="PS50190">
    <property type="entry name" value="SEC7"/>
    <property type="match status" value="1"/>
</dbReference>
<feature type="compositionally biased region" description="Polar residues" evidence="1">
    <location>
        <begin position="346"/>
        <end position="357"/>
    </location>
</feature>
<reference evidence="4 5" key="1">
    <citation type="journal article" date="2012" name="Eukaryot. Cell">
        <title>Draft genome sequence of CBS 2479, the standard type strain of Trichosporon asahii.</title>
        <authorList>
            <person name="Yang R.Y."/>
            <person name="Li H.T."/>
            <person name="Zhu H."/>
            <person name="Zhou G.P."/>
            <person name="Wang M."/>
            <person name="Wang L."/>
        </authorList>
    </citation>
    <scope>NUCLEOTIDE SEQUENCE [LARGE SCALE GENOMIC DNA]</scope>
    <source>
        <strain evidence="5">ATCC 90039 / CBS 2479 / JCM 2466 / KCTC 7840 / NCYC 2677 / UAMH 7654</strain>
    </source>
</reference>
<feature type="region of interest" description="Disordered" evidence="1">
    <location>
        <begin position="894"/>
        <end position="959"/>
    </location>
</feature>
<dbReference type="Gene3D" id="2.30.29.30">
    <property type="entry name" value="Pleckstrin-homology domain (PH domain)/Phosphotyrosine-binding domain (PTB)"/>
    <property type="match status" value="1"/>
</dbReference>
<feature type="compositionally biased region" description="Low complexity" evidence="1">
    <location>
        <begin position="1266"/>
        <end position="1275"/>
    </location>
</feature>
<dbReference type="InterPro" id="IPR001849">
    <property type="entry name" value="PH_domain"/>
</dbReference>
<dbReference type="Pfam" id="PF01369">
    <property type="entry name" value="Sec7"/>
    <property type="match status" value="1"/>
</dbReference>
<accession>J6EW40</accession>
<dbReference type="Pfam" id="PF15410">
    <property type="entry name" value="PH_9"/>
    <property type="match status" value="1"/>
</dbReference>
<feature type="compositionally biased region" description="Polar residues" evidence="1">
    <location>
        <begin position="643"/>
        <end position="662"/>
    </location>
</feature>
<feature type="compositionally biased region" description="Polar residues" evidence="1">
    <location>
        <begin position="298"/>
        <end position="307"/>
    </location>
</feature>
<dbReference type="SMART" id="SM00222">
    <property type="entry name" value="Sec7"/>
    <property type="match status" value="1"/>
</dbReference>
<dbReference type="HOGENOM" id="CLU_254362_0_0_1"/>
<evidence type="ECO:0000259" key="3">
    <source>
        <dbReference type="PROSITE" id="PS50190"/>
    </source>
</evidence>
<dbReference type="OrthoDB" id="2157641at2759"/>
<protein>
    <submittedName>
        <fullName evidence="4">Guanine nucleotide exchange factor</fullName>
    </submittedName>
</protein>
<dbReference type="InterPro" id="IPR000904">
    <property type="entry name" value="Sec7_dom"/>
</dbReference>
<dbReference type="KEGG" id="tasa:A1Q1_02179"/>
<proteinExistence type="predicted"/>
<feature type="compositionally biased region" description="Pro residues" evidence="1">
    <location>
        <begin position="132"/>
        <end position="144"/>
    </location>
</feature>
<feature type="compositionally biased region" description="Polar residues" evidence="1">
    <location>
        <begin position="475"/>
        <end position="488"/>
    </location>
</feature>
<feature type="region of interest" description="Disordered" evidence="1">
    <location>
        <begin position="334"/>
        <end position="446"/>
    </location>
</feature>
<dbReference type="EMBL" id="ALBS01000190">
    <property type="protein sequence ID" value="EJT48844.1"/>
    <property type="molecule type" value="Genomic_DNA"/>
</dbReference>
<dbReference type="CDD" id="cd00171">
    <property type="entry name" value="Sec7"/>
    <property type="match status" value="1"/>
</dbReference>
<dbReference type="SUPFAM" id="SSF50729">
    <property type="entry name" value="PH domain-like"/>
    <property type="match status" value="1"/>
</dbReference>
<dbReference type="GO" id="GO:0005085">
    <property type="term" value="F:guanyl-nucleotide exchange factor activity"/>
    <property type="evidence" value="ECO:0007669"/>
    <property type="project" value="InterPro"/>
</dbReference>
<feature type="compositionally biased region" description="Low complexity" evidence="1">
    <location>
        <begin position="256"/>
        <end position="266"/>
    </location>
</feature>
<dbReference type="Proteomes" id="UP000002748">
    <property type="component" value="Unassembled WGS sequence"/>
</dbReference>
<feature type="compositionally biased region" description="Pro residues" evidence="1">
    <location>
        <begin position="42"/>
        <end position="53"/>
    </location>
</feature>
<dbReference type="InterPro" id="IPR035999">
    <property type="entry name" value="Sec7_dom_sf"/>
</dbReference>
<dbReference type="GeneID" id="25985693"/>
<dbReference type="VEuPathDB" id="FungiDB:A1Q1_02179"/>
<feature type="compositionally biased region" description="Low complexity" evidence="1">
    <location>
        <begin position="938"/>
        <end position="949"/>
    </location>
</feature>
<evidence type="ECO:0000313" key="5">
    <source>
        <dbReference type="Proteomes" id="UP000002748"/>
    </source>
</evidence>
<name>J6EW40_TRIAS</name>
<organism evidence="4 5">
    <name type="scientific">Trichosporon asahii var. asahii (strain ATCC 90039 / CBS 2479 / JCM 2466 / KCTC 7840 / NBRC 103889/ NCYC 2677 / UAMH 7654)</name>
    <name type="common">Yeast</name>
    <dbReference type="NCBI Taxonomy" id="1186058"/>
    <lineage>
        <taxon>Eukaryota</taxon>
        <taxon>Fungi</taxon>
        <taxon>Dikarya</taxon>
        <taxon>Basidiomycota</taxon>
        <taxon>Agaricomycotina</taxon>
        <taxon>Tremellomycetes</taxon>
        <taxon>Trichosporonales</taxon>
        <taxon>Trichosporonaceae</taxon>
        <taxon>Trichosporon</taxon>
    </lineage>
</organism>
<dbReference type="InterPro" id="IPR023394">
    <property type="entry name" value="Sec7_C_sf"/>
</dbReference>
<comment type="caution">
    <text evidence="4">The sequence shown here is derived from an EMBL/GenBank/DDBJ whole genome shotgun (WGS) entry which is preliminary data.</text>
</comment>
<feature type="region of interest" description="Disordered" evidence="1">
    <location>
        <begin position="1"/>
        <end position="316"/>
    </location>
</feature>
<dbReference type="PROSITE" id="PS50003">
    <property type="entry name" value="PH_DOMAIN"/>
    <property type="match status" value="1"/>
</dbReference>
<evidence type="ECO:0000256" key="1">
    <source>
        <dbReference type="SAM" id="MobiDB-lite"/>
    </source>
</evidence>
<feature type="compositionally biased region" description="Low complexity" evidence="1">
    <location>
        <begin position="77"/>
        <end position="131"/>
    </location>
</feature>
<feature type="compositionally biased region" description="Polar residues" evidence="1">
    <location>
        <begin position="502"/>
        <end position="516"/>
    </location>
</feature>
<feature type="compositionally biased region" description="Basic and acidic residues" evidence="1">
    <location>
        <begin position="576"/>
        <end position="594"/>
    </location>
</feature>
<dbReference type="InterPro" id="IPR011993">
    <property type="entry name" value="PH-like_dom_sf"/>
</dbReference>
<feature type="region of interest" description="Disordered" evidence="1">
    <location>
        <begin position="475"/>
        <end position="720"/>
    </location>
</feature>
<evidence type="ECO:0000313" key="4">
    <source>
        <dbReference type="EMBL" id="EJT48844.1"/>
    </source>
</evidence>
<feature type="compositionally biased region" description="Low complexity" evidence="1">
    <location>
        <begin position="671"/>
        <end position="682"/>
    </location>
</feature>
<dbReference type="RefSeq" id="XP_014180599.1">
    <property type="nucleotide sequence ID" value="XM_014325124.1"/>
</dbReference>
<dbReference type="PANTHER" id="PTHR10663:SF373">
    <property type="entry name" value="PH AND SEC7 DOMAIN-CONTAINING PROTEIN C11E3.11C"/>
    <property type="match status" value="1"/>
</dbReference>
<feature type="compositionally biased region" description="Low complexity" evidence="1">
    <location>
        <begin position="489"/>
        <end position="501"/>
    </location>
</feature>
<feature type="domain" description="PH" evidence="2">
    <location>
        <begin position="1103"/>
        <end position="1230"/>
    </location>
</feature>
<feature type="region of interest" description="Disordered" evidence="1">
    <location>
        <begin position="1254"/>
        <end position="1284"/>
    </location>
</feature>
<feature type="compositionally biased region" description="Low complexity" evidence="1">
    <location>
        <begin position="366"/>
        <end position="375"/>
    </location>
</feature>
<feature type="domain" description="SEC7" evidence="3">
    <location>
        <begin position="729"/>
        <end position="897"/>
    </location>
</feature>
<dbReference type="GO" id="GO:0032012">
    <property type="term" value="P:regulation of ARF protein signal transduction"/>
    <property type="evidence" value="ECO:0007669"/>
    <property type="project" value="InterPro"/>
</dbReference>
<dbReference type="InterPro" id="IPR041681">
    <property type="entry name" value="PH_9"/>
</dbReference>
<sequence length="1400" mass="151468">MAESLANFNLHACGRPAPGRAGQQAPFPPIPVPTIPTLRPLPSRPLPPLPLASPSPRSLPFQQQEGDRTDHPDQLAPQPGQISPISPSTALLPLPGTSPTLNTPSSTSAPSAATSTIPPSPSSPSTLSSPRFPLPPNHPPTPPPRRVKDKDFDPAATPRRSANDVVYVPSSDQDHSEHVSTSVTPATPVDEYDGYEREQYELADDELSHEHDSALAAHEHLAQQSSPPSTPPRSMLPRHRDHDDALDVEGDNVPGSSPRSVSSSAARQRREQRQASASSATDENGNPIPVPGERRESLVSNDSTGRSSTHRAQQRKMMLAQQMSLGIDAEIKAEDAAQQPKRRSIFRTTGTASTPDLTTFIRGKGKPQQGKQAQKNSSAGNVSQHAMGQGKSSTPASSTTAVSSQFTTHHMSGSTSSLTRGRSHEAPSDSSAQRGAWHGHNFPNDSQRHMQTIAENDSLHRKQSFNDDGKLSLSARSNAEVSSPKSNVSPQLPSSFSPQFPGNAQFTFESPQSNGNARPPLPQRHSGGLVPGMAEPHEPSRISISSAHSAQEVIVDPQDPGKEPSTRVHNMLQRGATEERSSSRRSTAEAEPKPPRRASTSFSDDVTGLLDRISHGDPPVGVGIRTQEPETTEHLQVSPDPSRYSQRSASPLSPANQDSTTLPDAAPVPVSGKSSASSTQSSRYDDAQAPEGTTVLESALADNSDTDLVPPPVPVKGEPTIKMVPTRHDDGIAIEVTQSPHQSTTSLDDLPADEEERAHQLAREFYQGDSAHVSTDKVAIFLGGPKPVNTATLRHYMQHFDMRGSKLDQAFRYLCAKLHLKAESQEIDRIIEGFSARYFDCNPNTVFGTPGVVHTVTAAMLMLNTDLHIAELQKHMSRADFVRNAMRAIQESMPEDLESHNDSGSLRGVDGTSTAAQSTTSITRLRQPANSRNASGTLAPASELSSPSSQDLRSRAASSTTVNSFTYSKQWEVEAESALKEIYSNVRNEKILLPIGSADKSSLSLNSYNRRGIGPLKRSSVKGNSPYNGSGVFAHSDGRLSPTPSYANSIGEQTIAPAIGFAGNLSHTVIREQEDETHSIKSNQSTVTLEPLNDDELALLGAPWAKEGLLSRKIQVEAAGKKHQKKDWKQYFVVIQKGDLHMFVFGEKGSKGPSMGMGGMGGGNWLSNAKTTGEYSLMHAMAMALPKPGYSASRPYCFTVTFPTGEISVYQAGTEELVAEWVATCNYWAARKSRQPLVGGVSNIEYGWTRVLDENGDGTPPPEAPSVISSRSSPSMTRLGAMRSRGSQNLDKMTIVEWKPPPHATMPSNLDEEAQLEALLMYVQSLKEELDQHKSIEEPMSRLYTPGSKNAVKARENWTAKSRYIHSEIFKYETYVEALRNAISLRMLKQQERKAAQPGK</sequence>
<dbReference type="Gene3D" id="1.10.1000.11">
    <property type="entry name" value="Arf Nucleotide-binding Site Opener,domain 2"/>
    <property type="match status" value="1"/>
</dbReference>
<feature type="compositionally biased region" description="Low complexity" evidence="1">
    <location>
        <begin position="392"/>
        <end position="404"/>
    </location>
</feature>
<feature type="compositionally biased region" description="Polar residues" evidence="1">
    <location>
        <begin position="376"/>
        <end position="386"/>
    </location>
</feature>
<dbReference type="SUPFAM" id="SSF48425">
    <property type="entry name" value="Sec7 domain"/>
    <property type="match status" value="1"/>
</dbReference>
<gene>
    <name evidence="4" type="ORF">A1Q1_02179</name>
</gene>
<evidence type="ECO:0000259" key="2">
    <source>
        <dbReference type="PROSITE" id="PS50003"/>
    </source>
</evidence>